<dbReference type="InterPro" id="IPR050347">
    <property type="entry name" value="Bact_Beta-galactosidase"/>
</dbReference>
<dbReference type="Pfam" id="PF00703">
    <property type="entry name" value="Glyco_hydro_2"/>
    <property type="match status" value="1"/>
</dbReference>
<dbReference type="EMBL" id="KQ964252">
    <property type="protein sequence ID" value="KXJ90728.1"/>
    <property type="molecule type" value="Genomic_DNA"/>
</dbReference>
<name>A0A136J0L9_9PEZI</name>
<evidence type="ECO:0000313" key="8">
    <source>
        <dbReference type="EMBL" id="KXJ90728.1"/>
    </source>
</evidence>
<keyword evidence="4" id="KW-0378">Hydrolase</keyword>
<evidence type="ECO:0000256" key="4">
    <source>
        <dbReference type="ARBA" id="ARBA00022801"/>
    </source>
</evidence>
<reference evidence="9" key="1">
    <citation type="submission" date="2016-02" db="EMBL/GenBank/DDBJ databases">
        <title>Draft genome sequence of Microdochium bolleyi, a fungal endophyte of beachgrass.</title>
        <authorList>
            <consortium name="DOE Joint Genome Institute"/>
            <person name="David A.S."/>
            <person name="May G."/>
            <person name="Haridas S."/>
            <person name="Lim J."/>
            <person name="Wang M."/>
            <person name="Labutti K."/>
            <person name="Lipzen A."/>
            <person name="Barry K."/>
            <person name="Grigoriev I.V."/>
        </authorList>
    </citation>
    <scope>NUCLEOTIDE SEQUENCE [LARGE SCALE GENOMIC DNA]</scope>
    <source>
        <strain evidence="9">J235TASD1</strain>
    </source>
</reference>
<dbReference type="InterPro" id="IPR036156">
    <property type="entry name" value="Beta-gal/glucu_dom_sf"/>
</dbReference>
<dbReference type="InterPro" id="IPR006104">
    <property type="entry name" value="Glyco_hydro_2_N"/>
</dbReference>
<sequence>MSFTQSHPASQPDWNNLSVLHRNTLPPRANFYVYNSARDALTYDVLKSKTHSLSGTWKFQHSPNPFEAPDNFHARDFDASAWHDVAVPSMWQLDGFGKGPHYTNVNFPIPVNPPNVPFDTNETGSYVRTFTVPDSLRDSQLRLRFEGVDAAYHVWVNGSEVGYHQGSRNPAEFDISSLVDRDGENTVAVRVYQYCDATYIEDQDQWRMSGIYRDVFLIGFPNESRIEDLFVQTLLDKEYHNADLKVRVDTTGSGELKIELYDSAKSSVVASETKSASGKQTEFSLPIENPAKWTAESPNLYHLVVSLDGKSFLAQRVGFRQVEMKDGLIKVNGKRIVFRGANRHEHHPKFGRAVPYEFMKRDLLLMKTHNINAIRTSHQPSDIRLYDLADELGFWVMDEADLECHGFETICDGTLSAAERALPFRERQLITRDAAAKWTSDNPEWKEAYVDRAIQLVRRDQLHPSVVVWSLGNEAFFGRNHVSMYEYIKSFDDSRPIHYEADIHADTMDMYSRMYPAVEEIIEFAEDKNKTKPLVLCEFVHAMGNGPGNIKEYIDAFYKYPTLQGGFVWEWANHGLLTKDKETGDEFYAYGGDFGDAPNDGNFIFDGVLFSDHTPNPGLIEFKKALEPVQVLSQSADKITLVNRYDFIGVEHLEAKYHVLDDGKPTGQTGVLELPATLKAGETAEIALPKLASELKGEGILHISFRQKEATNALAAGHEIAFEDVPLNGSSFPVAISTSEPSGKLDVKQAPSGGRPITISTPSTTWTFSPITGQLRSWVKDGVPVLFAAPVFTTWRPPTDNDEPQDAWDWKERLLHHAQTRTVGSTAGFVSGDSTGAFEIKVQQQFSPPVLSWRIDLDVTYTFYPSGAVSIRTKGTPTGENLPRTLPRIGFTMELPPSFAAPPSSGKEEESAGSGAEAVSWYGRGPGESYSDKKLSQRIGTWGVRSVSDLWVDYEKPQEGSNRTDTRWLRLSSHSDDAGHRAASLTVEFREGADGGSAKDKRRLFDFQASHYRVADVDSARHPHDLRKKRTDNVVLRLDAAHHGLGSGSCGPRTRDEYALLTKPFEFEMLLQ</sequence>
<dbReference type="GO" id="GO:0030246">
    <property type="term" value="F:carbohydrate binding"/>
    <property type="evidence" value="ECO:0007669"/>
    <property type="project" value="InterPro"/>
</dbReference>
<keyword evidence="5" id="KW-0326">Glycosidase</keyword>
<dbReference type="Pfam" id="PF02837">
    <property type="entry name" value="Glyco_hydro_2_N"/>
    <property type="match status" value="1"/>
</dbReference>
<dbReference type="STRING" id="196109.A0A136J0L9"/>
<feature type="domain" description="Beta galactosidase small chain/" evidence="7">
    <location>
        <begin position="758"/>
        <end position="1072"/>
    </location>
</feature>
<dbReference type="Pfam" id="PF02836">
    <property type="entry name" value="Glyco_hydro_2_C"/>
    <property type="match status" value="1"/>
</dbReference>
<dbReference type="InterPro" id="IPR008979">
    <property type="entry name" value="Galactose-bd-like_sf"/>
</dbReference>
<dbReference type="InterPro" id="IPR014718">
    <property type="entry name" value="GH-type_carb-bd"/>
</dbReference>
<dbReference type="Pfam" id="PF16353">
    <property type="entry name" value="LacZ_4"/>
    <property type="match status" value="1"/>
</dbReference>
<dbReference type="GO" id="GO:0009341">
    <property type="term" value="C:beta-galactosidase complex"/>
    <property type="evidence" value="ECO:0007669"/>
    <property type="project" value="InterPro"/>
</dbReference>
<dbReference type="GO" id="GO:0004565">
    <property type="term" value="F:beta-galactosidase activity"/>
    <property type="evidence" value="ECO:0007669"/>
    <property type="project" value="UniProtKB-EC"/>
</dbReference>
<dbReference type="Pfam" id="PF02929">
    <property type="entry name" value="Bgal_small_N"/>
    <property type="match status" value="1"/>
</dbReference>
<proteinExistence type="inferred from homology"/>
<dbReference type="EC" id="3.2.1.23" evidence="3"/>
<evidence type="ECO:0000256" key="2">
    <source>
        <dbReference type="ARBA" id="ARBA00007401"/>
    </source>
</evidence>
<dbReference type="AlphaFoldDB" id="A0A136J0L9"/>
<dbReference type="InterPro" id="IPR017853">
    <property type="entry name" value="GH"/>
</dbReference>
<protein>
    <recommendedName>
        <fullName evidence="3">beta-galactosidase</fullName>
        <ecNumber evidence="3">3.2.1.23</ecNumber>
    </recommendedName>
    <alternativeName>
        <fullName evidence="6">Lactase</fullName>
    </alternativeName>
</protein>
<dbReference type="FunFam" id="3.20.20.80:FF:000018">
    <property type="entry name" value="Beta-galactosidase"/>
    <property type="match status" value="1"/>
</dbReference>
<dbReference type="InterPro" id="IPR006103">
    <property type="entry name" value="Glyco_hydro_2_cat"/>
</dbReference>
<organism evidence="8 9">
    <name type="scientific">Microdochium bolleyi</name>
    <dbReference type="NCBI Taxonomy" id="196109"/>
    <lineage>
        <taxon>Eukaryota</taxon>
        <taxon>Fungi</taxon>
        <taxon>Dikarya</taxon>
        <taxon>Ascomycota</taxon>
        <taxon>Pezizomycotina</taxon>
        <taxon>Sordariomycetes</taxon>
        <taxon>Xylariomycetidae</taxon>
        <taxon>Xylariales</taxon>
        <taxon>Microdochiaceae</taxon>
        <taxon>Microdochium</taxon>
    </lineage>
</organism>
<dbReference type="InterPro" id="IPR006101">
    <property type="entry name" value="Glyco_hydro_2"/>
</dbReference>
<dbReference type="InterPro" id="IPR011013">
    <property type="entry name" value="Gal_mutarotase_sf_dom"/>
</dbReference>
<dbReference type="InterPro" id="IPR004199">
    <property type="entry name" value="B-gal_small/dom_5"/>
</dbReference>
<dbReference type="InterPro" id="IPR013783">
    <property type="entry name" value="Ig-like_fold"/>
</dbReference>
<accession>A0A136J0L9</accession>
<dbReference type="SUPFAM" id="SSF49303">
    <property type="entry name" value="beta-Galactosidase/glucuronidase domain"/>
    <property type="match status" value="2"/>
</dbReference>
<evidence type="ECO:0000259" key="7">
    <source>
        <dbReference type="SMART" id="SM01038"/>
    </source>
</evidence>
<dbReference type="PANTHER" id="PTHR46323">
    <property type="entry name" value="BETA-GALACTOSIDASE"/>
    <property type="match status" value="1"/>
</dbReference>
<comment type="catalytic activity">
    <reaction evidence="1">
        <text>Hydrolysis of terminal non-reducing beta-D-galactose residues in beta-D-galactosides.</text>
        <dbReference type="EC" id="3.2.1.23"/>
    </reaction>
</comment>
<dbReference type="Gene3D" id="3.20.20.80">
    <property type="entry name" value="Glycosidases"/>
    <property type="match status" value="1"/>
</dbReference>
<gene>
    <name evidence="8" type="ORF">Micbo1qcDRAFT_189160</name>
</gene>
<dbReference type="SUPFAM" id="SSF74650">
    <property type="entry name" value="Galactose mutarotase-like"/>
    <property type="match status" value="1"/>
</dbReference>
<dbReference type="Gene3D" id="2.60.40.10">
    <property type="entry name" value="Immunoglobulins"/>
    <property type="match status" value="2"/>
</dbReference>
<dbReference type="SMART" id="SM01038">
    <property type="entry name" value="Bgal_small_N"/>
    <property type="match status" value="1"/>
</dbReference>
<evidence type="ECO:0000256" key="5">
    <source>
        <dbReference type="ARBA" id="ARBA00023295"/>
    </source>
</evidence>
<evidence type="ECO:0000256" key="1">
    <source>
        <dbReference type="ARBA" id="ARBA00001412"/>
    </source>
</evidence>
<dbReference type="SUPFAM" id="SSF51445">
    <property type="entry name" value="(Trans)glycosidases"/>
    <property type="match status" value="1"/>
</dbReference>
<dbReference type="PRINTS" id="PR00132">
    <property type="entry name" value="GLHYDRLASE2"/>
</dbReference>
<dbReference type="Gene3D" id="2.60.120.260">
    <property type="entry name" value="Galactose-binding domain-like"/>
    <property type="match status" value="1"/>
</dbReference>
<dbReference type="InParanoid" id="A0A136J0L9"/>
<dbReference type="Gene3D" id="2.70.98.10">
    <property type="match status" value="1"/>
</dbReference>
<evidence type="ECO:0000256" key="3">
    <source>
        <dbReference type="ARBA" id="ARBA00012756"/>
    </source>
</evidence>
<dbReference type="InterPro" id="IPR006102">
    <property type="entry name" value="Ig-like_GH2"/>
</dbReference>
<evidence type="ECO:0000256" key="6">
    <source>
        <dbReference type="ARBA" id="ARBA00032230"/>
    </source>
</evidence>
<dbReference type="InterPro" id="IPR032312">
    <property type="entry name" value="LacZ_4"/>
</dbReference>
<keyword evidence="9" id="KW-1185">Reference proteome</keyword>
<dbReference type="PANTHER" id="PTHR46323:SF2">
    <property type="entry name" value="BETA-GALACTOSIDASE"/>
    <property type="match status" value="1"/>
</dbReference>
<comment type="similarity">
    <text evidence="2">Belongs to the glycosyl hydrolase 2 family.</text>
</comment>
<dbReference type="SUPFAM" id="SSF49785">
    <property type="entry name" value="Galactose-binding domain-like"/>
    <property type="match status" value="1"/>
</dbReference>
<dbReference type="OrthoDB" id="408320at2759"/>
<dbReference type="GO" id="GO:0005990">
    <property type="term" value="P:lactose catabolic process"/>
    <property type="evidence" value="ECO:0007669"/>
    <property type="project" value="TreeGrafter"/>
</dbReference>
<evidence type="ECO:0000313" key="9">
    <source>
        <dbReference type="Proteomes" id="UP000070501"/>
    </source>
</evidence>
<dbReference type="Proteomes" id="UP000070501">
    <property type="component" value="Unassembled WGS sequence"/>
</dbReference>